<dbReference type="EMBL" id="JAHHUM010001016">
    <property type="protein sequence ID" value="KAK5615041.1"/>
    <property type="molecule type" value="Genomic_DNA"/>
</dbReference>
<proteinExistence type="predicted"/>
<evidence type="ECO:0000259" key="7">
    <source>
        <dbReference type="PROSITE" id="PS50157"/>
    </source>
</evidence>
<sequence length="198" mass="22380">MTGSDIQGQDQSAPSHTIRNERKPSSHPYKTPTDSASPESSIFPLLCSRLPVLTRPNTLRAHVKAFLTSRLSSCGTANKLFYKYHREEGEGRNCRCCWKFECELCDRSFSEKWALNNHMKLHNGEKPYKCIWPSCHYAFLNLSAMKDHYRTHTVGRGPSFDLPSILGAGQLTRLPPPPPTALLAPMEVNTMQSWENTS</sequence>
<dbReference type="Proteomes" id="UP001311232">
    <property type="component" value="Unassembled WGS sequence"/>
</dbReference>
<dbReference type="InterPro" id="IPR013087">
    <property type="entry name" value="Znf_C2H2_type"/>
</dbReference>
<evidence type="ECO:0000256" key="3">
    <source>
        <dbReference type="ARBA" id="ARBA00022771"/>
    </source>
</evidence>
<keyword evidence="9" id="KW-1185">Reference proteome</keyword>
<evidence type="ECO:0000256" key="2">
    <source>
        <dbReference type="ARBA" id="ARBA00022737"/>
    </source>
</evidence>
<organism evidence="8 9">
    <name type="scientific">Crenichthys baileyi</name>
    <name type="common">White River springfish</name>
    <dbReference type="NCBI Taxonomy" id="28760"/>
    <lineage>
        <taxon>Eukaryota</taxon>
        <taxon>Metazoa</taxon>
        <taxon>Chordata</taxon>
        <taxon>Craniata</taxon>
        <taxon>Vertebrata</taxon>
        <taxon>Euteleostomi</taxon>
        <taxon>Actinopterygii</taxon>
        <taxon>Neopterygii</taxon>
        <taxon>Teleostei</taxon>
        <taxon>Neoteleostei</taxon>
        <taxon>Acanthomorphata</taxon>
        <taxon>Ovalentaria</taxon>
        <taxon>Atherinomorphae</taxon>
        <taxon>Cyprinodontiformes</taxon>
        <taxon>Goodeidae</taxon>
        <taxon>Crenichthys</taxon>
    </lineage>
</organism>
<dbReference type="Pfam" id="PF00096">
    <property type="entry name" value="zf-C2H2"/>
    <property type="match status" value="1"/>
</dbReference>
<keyword evidence="1" id="KW-0479">Metal-binding</keyword>
<feature type="domain" description="C2H2-type" evidence="7">
    <location>
        <begin position="100"/>
        <end position="127"/>
    </location>
</feature>
<dbReference type="AlphaFoldDB" id="A0AAV9S191"/>
<dbReference type="GO" id="GO:0005634">
    <property type="term" value="C:nucleus"/>
    <property type="evidence" value="ECO:0007669"/>
    <property type="project" value="TreeGrafter"/>
</dbReference>
<evidence type="ECO:0000256" key="6">
    <source>
        <dbReference type="SAM" id="MobiDB-lite"/>
    </source>
</evidence>
<keyword evidence="4" id="KW-0862">Zinc</keyword>
<accession>A0AAV9S191</accession>
<dbReference type="FunFam" id="3.30.160.60:FF:001819">
    <property type="entry name" value="zinc finger protein 407"/>
    <property type="match status" value="1"/>
</dbReference>
<evidence type="ECO:0000256" key="5">
    <source>
        <dbReference type="PROSITE-ProRule" id="PRU00042"/>
    </source>
</evidence>
<gene>
    <name evidence="8" type="ORF">CRENBAI_006719</name>
</gene>
<dbReference type="GO" id="GO:0000981">
    <property type="term" value="F:DNA-binding transcription factor activity, RNA polymerase II-specific"/>
    <property type="evidence" value="ECO:0007669"/>
    <property type="project" value="TreeGrafter"/>
</dbReference>
<dbReference type="PROSITE" id="PS50157">
    <property type="entry name" value="ZINC_FINGER_C2H2_2"/>
    <property type="match status" value="2"/>
</dbReference>
<dbReference type="PROSITE" id="PS00028">
    <property type="entry name" value="ZINC_FINGER_C2H2_1"/>
    <property type="match status" value="2"/>
</dbReference>
<dbReference type="FunFam" id="3.30.160.60:FF:001514">
    <property type="entry name" value="Zinc finger protein 407"/>
    <property type="match status" value="1"/>
</dbReference>
<feature type="compositionally biased region" description="Polar residues" evidence="6">
    <location>
        <begin position="1"/>
        <end position="17"/>
    </location>
</feature>
<evidence type="ECO:0000256" key="1">
    <source>
        <dbReference type="ARBA" id="ARBA00022723"/>
    </source>
</evidence>
<evidence type="ECO:0000313" key="8">
    <source>
        <dbReference type="EMBL" id="KAK5615041.1"/>
    </source>
</evidence>
<dbReference type="GO" id="GO:0008270">
    <property type="term" value="F:zinc ion binding"/>
    <property type="evidence" value="ECO:0007669"/>
    <property type="project" value="UniProtKB-KW"/>
</dbReference>
<dbReference type="SUPFAM" id="SSF57667">
    <property type="entry name" value="beta-beta-alpha zinc fingers"/>
    <property type="match status" value="1"/>
</dbReference>
<comment type="caution">
    <text evidence="8">The sequence shown here is derived from an EMBL/GenBank/DDBJ whole genome shotgun (WGS) entry which is preliminary data.</text>
</comment>
<dbReference type="Gene3D" id="3.30.160.60">
    <property type="entry name" value="Classic Zinc Finger"/>
    <property type="match status" value="2"/>
</dbReference>
<name>A0AAV9S191_9TELE</name>
<dbReference type="GO" id="GO:0000977">
    <property type="term" value="F:RNA polymerase II transcription regulatory region sequence-specific DNA binding"/>
    <property type="evidence" value="ECO:0007669"/>
    <property type="project" value="TreeGrafter"/>
</dbReference>
<dbReference type="InterPro" id="IPR036236">
    <property type="entry name" value="Znf_C2H2_sf"/>
</dbReference>
<feature type="region of interest" description="Disordered" evidence="6">
    <location>
        <begin position="1"/>
        <end position="40"/>
    </location>
</feature>
<keyword evidence="2" id="KW-0677">Repeat</keyword>
<dbReference type="SMART" id="SM00355">
    <property type="entry name" value="ZnF_C2H2"/>
    <property type="match status" value="2"/>
</dbReference>
<evidence type="ECO:0000313" key="9">
    <source>
        <dbReference type="Proteomes" id="UP001311232"/>
    </source>
</evidence>
<feature type="domain" description="C2H2-type" evidence="7">
    <location>
        <begin position="128"/>
        <end position="157"/>
    </location>
</feature>
<keyword evidence="3 5" id="KW-0863">Zinc-finger</keyword>
<evidence type="ECO:0000256" key="4">
    <source>
        <dbReference type="ARBA" id="ARBA00022833"/>
    </source>
</evidence>
<dbReference type="PANTHER" id="PTHR24409">
    <property type="entry name" value="ZINC FINGER PROTEIN 142"/>
    <property type="match status" value="1"/>
</dbReference>
<protein>
    <recommendedName>
        <fullName evidence="7">C2H2-type domain-containing protein</fullName>
    </recommendedName>
</protein>
<dbReference type="PANTHER" id="PTHR24409:SF413">
    <property type="entry name" value="DATILOGRAFO, ISOFORM A-RELATED"/>
    <property type="match status" value="1"/>
</dbReference>
<reference evidence="8 9" key="1">
    <citation type="submission" date="2021-06" db="EMBL/GenBank/DDBJ databases">
        <authorList>
            <person name="Palmer J.M."/>
        </authorList>
    </citation>
    <scope>NUCLEOTIDE SEQUENCE [LARGE SCALE GENOMIC DNA]</scope>
    <source>
        <strain evidence="8 9">MEX-2019</strain>
        <tissue evidence="8">Muscle</tissue>
    </source>
</reference>